<dbReference type="AlphaFoldDB" id="A0A931GZV9"/>
<dbReference type="Proteomes" id="UP000628448">
    <property type="component" value="Unassembled WGS sequence"/>
</dbReference>
<gene>
    <name evidence="1" type="ORF">I5907_19520</name>
</gene>
<proteinExistence type="predicted"/>
<dbReference type="RefSeq" id="WP_196992539.1">
    <property type="nucleotide sequence ID" value="NZ_JADWYR010000003.1"/>
</dbReference>
<evidence type="ECO:0000313" key="2">
    <source>
        <dbReference type="Proteomes" id="UP000628448"/>
    </source>
</evidence>
<protein>
    <submittedName>
        <fullName evidence="1">Uncharacterized protein</fullName>
    </submittedName>
</protein>
<keyword evidence="2" id="KW-1185">Reference proteome</keyword>
<evidence type="ECO:0000313" key="1">
    <source>
        <dbReference type="EMBL" id="MBG9378435.1"/>
    </source>
</evidence>
<dbReference type="EMBL" id="JADWYR010000003">
    <property type="protein sequence ID" value="MBG9378435.1"/>
    <property type="molecule type" value="Genomic_DNA"/>
</dbReference>
<name>A0A931GZV9_9BACT</name>
<comment type="caution">
    <text evidence="1">The sequence shown here is derived from an EMBL/GenBank/DDBJ whole genome shotgun (WGS) entry which is preliminary data.</text>
</comment>
<reference evidence="1" key="1">
    <citation type="submission" date="2020-11" db="EMBL/GenBank/DDBJ databases">
        <title>Bacterial whole genome sequence for Panacibacter sp. DH6.</title>
        <authorList>
            <person name="Le V."/>
            <person name="Ko S."/>
            <person name="Ahn C.-Y."/>
            <person name="Oh H.-M."/>
        </authorList>
    </citation>
    <scope>NUCLEOTIDE SEQUENCE</scope>
    <source>
        <strain evidence="1">DH6</strain>
    </source>
</reference>
<organism evidence="1 2">
    <name type="scientific">Panacibacter microcysteis</name>
    <dbReference type="NCBI Taxonomy" id="2793269"/>
    <lineage>
        <taxon>Bacteria</taxon>
        <taxon>Pseudomonadati</taxon>
        <taxon>Bacteroidota</taxon>
        <taxon>Chitinophagia</taxon>
        <taxon>Chitinophagales</taxon>
        <taxon>Chitinophagaceae</taxon>
        <taxon>Panacibacter</taxon>
    </lineage>
</organism>
<accession>A0A931GZV9</accession>
<sequence>MDKKEITAKDGNQYYYTISYANAENPLGIVKATLQEYAIYKSDNDELIGKLYRTKEGNWYDMPENTSINPLLKTFIKIAIEETEKKKTVAAEGEGHELV</sequence>